<feature type="non-terminal residue" evidence="1">
    <location>
        <position position="1"/>
    </location>
</feature>
<dbReference type="InterPro" id="IPR046150">
    <property type="entry name" value="DUF6152"/>
</dbReference>
<evidence type="ECO:0000313" key="1">
    <source>
        <dbReference type="EMBL" id="SVA37503.1"/>
    </source>
</evidence>
<name>A0A381VDN0_9ZZZZ</name>
<dbReference type="Pfam" id="PF19649">
    <property type="entry name" value="DUF6152"/>
    <property type="match status" value="1"/>
</dbReference>
<protein>
    <submittedName>
        <fullName evidence="1">Uncharacterized protein</fullName>
    </submittedName>
</protein>
<sequence length="129" mass="14600">VRKLNIRRAILFLYALWLTVFTLPISAHHAASMFDRNESVDLVGKIVEFQWTNPHIWIQISVENKDGELEEWSVEGGVPNRLYRSGWRPNSFVPGQSVTVRGFPMRNGGKAALFVGAKLEDGSTLGRFE</sequence>
<reference evidence="1" key="1">
    <citation type="submission" date="2018-05" db="EMBL/GenBank/DDBJ databases">
        <authorList>
            <person name="Lanie J.A."/>
            <person name="Ng W.-L."/>
            <person name="Kazmierczak K.M."/>
            <person name="Andrzejewski T.M."/>
            <person name="Davidsen T.M."/>
            <person name="Wayne K.J."/>
            <person name="Tettelin H."/>
            <person name="Glass J.I."/>
            <person name="Rusch D."/>
            <person name="Podicherti R."/>
            <person name="Tsui H.-C.T."/>
            <person name="Winkler M.E."/>
        </authorList>
    </citation>
    <scope>NUCLEOTIDE SEQUENCE</scope>
</reference>
<dbReference type="AlphaFoldDB" id="A0A381VDN0"/>
<accession>A0A381VDN0</accession>
<organism evidence="1">
    <name type="scientific">marine metagenome</name>
    <dbReference type="NCBI Taxonomy" id="408172"/>
    <lineage>
        <taxon>unclassified sequences</taxon>
        <taxon>metagenomes</taxon>
        <taxon>ecological metagenomes</taxon>
    </lineage>
</organism>
<gene>
    <name evidence="1" type="ORF">METZ01_LOCUS90357</name>
</gene>
<dbReference type="EMBL" id="UINC01008326">
    <property type="protein sequence ID" value="SVA37503.1"/>
    <property type="molecule type" value="Genomic_DNA"/>
</dbReference>
<proteinExistence type="predicted"/>